<dbReference type="RefSeq" id="WP_124936159.1">
    <property type="nucleotide sequence ID" value="NZ_RJVQ01000002.1"/>
</dbReference>
<dbReference type="Proteomes" id="UP000281112">
    <property type="component" value="Unassembled WGS sequence"/>
</dbReference>
<gene>
    <name evidence="2" type="ORF">EES38_05385</name>
</gene>
<dbReference type="AlphaFoldDB" id="A0A3N9TIB2"/>
<proteinExistence type="predicted"/>
<accession>A0A3N9TIB2</accession>
<dbReference type="OrthoDB" id="6103450at2"/>
<evidence type="ECO:0000313" key="2">
    <source>
        <dbReference type="EMBL" id="RQW64038.1"/>
    </source>
</evidence>
<keyword evidence="3" id="KW-1185">Reference proteome</keyword>
<protein>
    <recommendedName>
        <fullName evidence="1">Baseplate protein J-like barrel domain-containing protein</fullName>
    </recommendedName>
</protein>
<dbReference type="InterPro" id="IPR006949">
    <property type="entry name" value="Barrel_Baseplate_J-like"/>
</dbReference>
<organism evidence="2 3">
    <name type="scientific">Vibrio viridaestus</name>
    <dbReference type="NCBI Taxonomy" id="2487322"/>
    <lineage>
        <taxon>Bacteria</taxon>
        <taxon>Pseudomonadati</taxon>
        <taxon>Pseudomonadota</taxon>
        <taxon>Gammaproteobacteria</taxon>
        <taxon>Vibrionales</taxon>
        <taxon>Vibrionaceae</taxon>
        <taxon>Vibrio</taxon>
    </lineage>
</organism>
<reference evidence="2 3" key="1">
    <citation type="submission" date="2018-11" db="EMBL/GenBank/DDBJ databases">
        <title>Vibrio LJC006 sp. nov., isolated from seawater during the bloom of the enteromorpha.</title>
        <authorList>
            <person name="Liang J."/>
        </authorList>
    </citation>
    <scope>NUCLEOTIDE SEQUENCE [LARGE SCALE GENOMIC DNA]</scope>
    <source>
        <strain evidence="2 3">LJC006</strain>
    </source>
</reference>
<name>A0A3N9TIB2_9VIBR</name>
<sequence>MSKRPTADFLSILSDSGVPVTADEMETELKTSVSDSGSTLSNDSSMSPFWRWVKAAVITPVIWLIRTLLAGSVLPNMFVATAERWALELKAWELNVEVKGAVNTEGVIAFTKTNIDDEVTIAEGTVIQTLPIDDVIYKVLVSAETVIPSGIETMDVPVVAEEAGAAYNLPSGYFNILPEAVSGIASVVNQPDWITTSGANEETDEELALRLQNAFTSSGEWHIDDAYRSIIASVAGIRSDNIFFENTGHITPGTANAYILMEVGATPQSVIDSLNTYIMDDGHHGHGDVLTCLAIPDSLQTVAAQVVLTSNLTDEQKTSALTEVEDRIRAAFRETEAYSEMTRAKPNSRFSLSQMATEIHTNMDSVESLKFTVDGVIQQDIVSALEQPRLDSLTVEELTDE</sequence>
<dbReference type="EMBL" id="RJVQ01000002">
    <property type="protein sequence ID" value="RQW64038.1"/>
    <property type="molecule type" value="Genomic_DNA"/>
</dbReference>
<feature type="domain" description="Baseplate protein J-like barrel" evidence="1">
    <location>
        <begin position="110"/>
        <end position="194"/>
    </location>
</feature>
<evidence type="ECO:0000313" key="3">
    <source>
        <dbReference type="Proteomes" id="UP000281112"/>
    </source>
</evidence>
<dbReference type="Pfam" id="PF04865">
    <property type="entry name" value="Baseplate_J"/>
    <property type="match status" value="1"/>
</dbReference>
<evidence type="ECO:0000259" key="1">
    <source>
        <dbReference type="Pfam" id="PF04865"/>
    </source>
</evidence>
<comment type="caution">
    <text evidence="2">The sequence shown here is derived from an EMBL/GenBank/DDBJ whole genome shotgun (WGS) entry which is preliminary data.</text>
</comment>